<dbReference type="HOGENOM" id="CLU_330952_0_0_1"/>
<dbReference type="AlphaFoldDB" id="E5A8Z4"/>
<gene>
    <name evidence="4" type="ORF">LEMA_P076780.1</name>
</gene>
<dbReference type="EMBL" id="FP929137">
    <property type="protein sequence ID" value="CBY00089.1"/>
    <property type="molecule type" value="Genomic_DNA"/>
</dbReference>
<dbReference type="InterPro" id="IPR050282">
    <property type="entry name" value="Cycloisomerase_2"/>
</dbReference>
<dbReference type="Gene3D" id="3.40.140.10">
    <property type="entry name" value="Cytidine Deaminase, domain 2"/>
    <property type="match status" value="1"/>
</dbReference>
<dbReference type="GO" id="GO:0006139">
    <property type="term" value="P:nucleobase-containing compound metabolic process"/>
    <property type="evidence" value="ECO:0007669"/>
    <property type="project" value="UniProtKB-ARBA"/>
</dbReference>
<dbReference type="InParanoid" id="E5A8Z4"/>
<dbReference type="InterPro" id="IPR015943">
    <property type="entry name" value="WD40/YVTN_repeat-like_dom_sf"/>
</dbReference>
<evidence type="ECO:0000313" key="5">
    <source>
        <dbReference type="Proteomes" id="UP000002668"/>
    </source>
</evidence>
<dbReference type="eggNOG" id="ENOG502RIAE">
    <property type="taxonomic scope" value="Eukaryota"/>
</dbReference>
<dbReference type="SUPFAM" id="SSF50974">
    <property type="entry name" value="Nitrous oxide reductase, N-terminal domain"/>
    <property type="match status" value="1"/>
</dbReference>
<dbReference type="PANTHER" id="PTHR30344:SF1">
    <property type="entry name" value="6-PHOSPHOGLUCONOLACTONASE"/>
    <property type="match status" value="1"/>
</dbReference>
<dbReference type="Proteomes" id="UP000002668">
    <property type="component" value="Genome"/>
</dbReference>
<feature type="region of interest" description="Disordered" evidence="2">
    <location>
        <begin position="622"/>
        <end position="659"/>
    </location>
</feature>
<feature type="compositionally biased region" description="Basic residues" evidence="2">
    <location>
        <begin position="625"/>
        <end position="636"/>
    </location>
</feature>
<feature type="chain" id="PRO_5003195170" description="3-carboxy-cis,cis-mucoante lactonizing enzyme" evidence="3">
    <location>
        <begin position="19"/>
        <end position="866"/>
    </location>
</feature>
<dbReference type="InterPro" id="IPR011045">
    <property type="entry name" value="N2O_reductase_N"/>
</dbReference>
<accession>E5A8Z4</accession>
<dbReference type="Gene3D" id="2.130.10.10">
    <property type="entry name" value="YVTN repeat-like/Quinoprotein amine dehydrogenase"/>
    <property type="match status" value="1"/>
</dbReference>
<dbReference type="OrthoDB" id="9972196at2759"/>
<keyword evidence="5" id="KW-1185">Reference proteome</keyword>
<feature type="signal peptide" evidence="3">
    <location>
        <begin position="1"/>
        <end position="18"/>
    </location>
</feature>
<feature type="region of interest" description="Disordered" evidence="2">
    <location>
        <begin position="686"/>
        <end position="712"/>
    </location>
</feature>
<evidence type="ECO:0008006" key="6">
    <source>
        <dbReference type="Google" id="ProtNLM"/>
    </source>
</evidence>
<protein>
    <recommendedName>
        <fullName evidence="6">3-carboxy-cis,cis-mucoante lactonizing enzyme</fullName>
    </recommendedName>
</protein>
<keyword evidence="3" id="KW-0732">Signal</keyword>
<dbReference type="InterPro" id="IPR019405">
    <property type="entry name" value="Lactonase_7-beta_prop"/>
</dbReference>
<dbReference type="GO" id="GO:0017057">
    <property type="term" value="F:6-phosphogluconolactonase activity"/>
    <property type="evidence" value="ECO:0007669"/>
    <property type="project" value="TreeGrafter"/>
</dbReference>
<reference evidence="5" key="1">
    <citation type="journal article" date="2011" name="Nat. Commun.">
        <title>Effector diversification within compartments of the Leptosphaeria maculans genome affected by Repeat-Induced Point mutations.</title>
        <authorList>
            <person name="Rouxel T."/>
            <person name="Grandaubert J."/>
            <person name="Hane J.K."/>
            <person name="Hoede C."/>
            <person name="van de Wouw A.P."/>
            <person name="Couloux A."/>
            <person name="Dominguez V."/>
            <person name="Anthouard V."/>
            <person name="Bally P."/>
            <person name="Bourras S."/>
            <person name="Cozijnsen A.J."/>
            <person name="Ciuffetti L.M."/>
            <person name="Degrave A."/>
            <person name="Dilmaghani A."/>
            <person name="Duret L."/>
            <person name="Fudal I."/>
            <person name="Goodwin S.B."/>
            <person name="Gout L."/>
            <person name="Glaser N."/>
            <person name="Linglin J."/>
            <person name="Kema G.H.J."/>
            <person name="Lapalu N."/>
            <person name="Lawrence C.B."/>
            <person name="May K."/>
            <person name="Meyer M."/>
            <person name="Ollivier B."/>
            <person name="Poulain J."/>
            <person name="Schoch C.L."/>
            <person name="Simon A."/>
            <person name="Spatafora J.W."/>
            <person name="Stachowiak A."/>
            <person name="Turgeon B.G."/>
            <person name="Tyler B.M."/>
            <person name="Vincent D."/>
            <person name="Weissenbach J."/>
            <person name="Amselem J."/>
            <person name="Quesneville H."/>
            <person name="Oliver R.P."/>
            <person name="Wincker P."/>
            <person name="Balesdent M.-H."/>
            <person name="Howlett B.J."/>
        </authorList>
    </citation>
    <scope>NUCLEOTIDE SEQUENCE [LARGE SCALE GENOMIC DNA]</scope>
    <source>
        <strain evidence="5">JN3 / isolate v23.1.3 / race Av1-4-5-6-7-8</strain>
    </source>
</reference>
<proteinExistence type="inferred from homology"/>
<dbReference type="VEuPathDB" id="FungiDB:LEMA_P076780.1"/>
<comment type="similarity">
    <text evidence="1">Belongs to the cycloisomerase 2 family.</text>
</comment>
<dbReference type="STRING" id="985895.E5A8Z4"/>
<evidence type="ECO:0000256" key="2">
    <source>
        <dbReference type="SAM" id="MobiDB-lite"/>
    </source>
</evidence>
<evidence type="ECO:0000256" key="1">
    <source>
        <dbReference type="ARBA" id="ARBA00005564"/>
    </source>
</evidence>
<sequence length="866" mass="94600">MVATQFLFLPLLGSAASAARTANLLATHYLGTINHLTFGGDSLSLKSSQSSGNKLASWVTYDSATKALYIPDETFQNASEGSLTSFTVGKDKTLIPAGKGRAPLGGVATALYGGPNGRSFIVTAHYQSSQLSTFKLPLNGSEPLQTVEFFMRGPGPNPSRQEAPHPHHAVVDPTGDWIIIPDLGADMLRIFKINQKTGLLSVCPTVASLPGTGPRHVAFWTPKSSRHMREAKDTTLFVVDELTNTVSRWSVTYPSGEGCLTMERKQTVTPYEGNATAPTGTKLAEIRTKGNFLYTSNRNDQKFAPNDSMTQYTIAPDGSLTWTETTSSYGTFPRTFDINKAGDYVAIGDQTTANVAIVARDPRTGKLGKLVADLRVGPVGTFDQADGRFYNTQVTPAKYYPSTRKRAIEVLRPSESTTRSIKMKTDNYLNLCIEQAANSPLRYRHGAIVVRGGKVIGQGYNDYRSGFDGGALKTGRLPLRASSAATMNKLKKHESKQKPDAESIAETSFMLFEQINGGGKLVNTPLSMHAEMMAIHSALTASSALVSSAVSSEKPYFKLPGGSKQKARLRRDAIKSYVEIVCKAALVHGDLNKVHLNRNLPNLAALEKECKEDVGLPAERSTVLQKKKKDKEKQHHNIGNNYNTGHHEQHKPSSHKQSLDAMKTITSYEDDFCEVDLRQAGSNGHAVIPNSQPLLVPKGQSGQASRAVRDRKRSARLNGADIYVVRLGRKGFPVTDGSEVCCIHSREVADMLPLRPSTGSLHEELANPEVTQSKRAPCSVSSKAAVPPLLTSRPCYRCVSYMASVGIRRVFWTTDKGEWESAKIRDLVDTLDNLWQEPRLDTATTIDSIFVTKHEVLMLRRTMDNG</sequence>
<organism evidence="5">
    <name type="scientific">Leptosphaeria maculans (strain JN3 / isolate v23.1.3 / race Av1-4-5-6-7-8)</name>
    <name type="common">Blackleg fungus</name>
    <name type="synonym">Phoma lingam</name>
    <dbReference type="NCBI Taxonomy" id="985895"/>
    <lineage>
        <taxon>Eukaryota</taxon>
        <taxon>Fungi</taxon>
        <taxon>Dikarya</taxon>
        <taxon>Ascomycota</taxon>
        <taxon>Pezizomycotina</taxon>
        <taxon>Dothideomycetes</taxon>
        <taxon>Pleosporomycetidae</taxon>
        <taxon>Pleosporales</taxon>
        <taxon>Pleosporineae</taxon>
        <taxon>Leptosphaeriaceae</taxon>
        <taxon>Plenodomus</taxon>
        <taxon>Plenodomus lingam/Leptosphaeria maculans species complex</taxon>
    </lineage>
</organism>
<dbReference type="InterPro" id="IPR016193">
    <property type="entry name" value="Cytidine_deaminase-like"/>
</dbReference>
<name>E5A8Z4_LEPMJ</name>
<evidence type="ECO:0000256" key="3">
    <source>
        <dbReference type="SAM" id="SignalP"/>
    </source>
</evidence>
<dbReference type="PANTHER" id="PTHR30344">
    <property type="entry name" value="6-PHOSPHOGLUCONOLACTONASE-RELATED"/>
    <property type="match status" value="1"/>
</dbReference>
<dbReference type="SUPFAM" id="SSF53927">
    <property type="entry name" value="Cytidine deaminase-like"/>
    <property type="match status" value="1"/>
</dbReference>
<dbReference type="Pfam" id="PF10282">
    <property type="entry name" value="Lactonase"/>
    <property type="match status" value="1"/>
</dbReference>
<evidence type="ECO:0000313" key="4">
    <source>
        <dbReference type="EMBL" id="CBY00089.1"/>
    </source>
</evidence>